<dbReference type="Pfam" id="PF13560">
    <property type="entry name" value="HTH_31"/>
    <property type="match status" value="1"/>
</dbReference>
<reference evidence="2 3" key="1">
    <citation type="journal article" date="2019" name="Int. J. Syst. Evol. Microbiol.">
        <title>The Global Catalogue of Microorganisms (GCM) 10K type strain sequencing project: providing services to taxonomists for standard genome sequencing and annotation.</title>
        <authorList>
            <consortium name="The Broad Institute Genomics Platform"/>
            <consortium name="The Broad Institute Genome Sequencing Center for Infectious Disease"/>
            <person name="Wu L."/>
            <person name="Ma J."/>
        </authorList>
    </citation>
    <scope>NUCLEOTIDE SEQUENCE [LARGE SCALE GENOMIC DNA]</scope>
    <source>
        <strain evidence="2 3">JCM 11444</strain>
    </source>
</reference>
<gene>
    <name evidence="2" type="ORF">GCM10009575_039930</name>
</gene>
<accession>A0ABN1PT67</accession>
<dbReference type="InterPro" id="IPR011990">
    <property type="entry name" value="TPR-like_helical_dom_sf"/>
</dbReference>
<feature type="domain" description="HTH cro/C1-type" evidence="1">
    <location>
        <begin position="22"/>
        <end position="84"/>
    </location>
</feature>
<evidence type="ECO:0000259" key="1">
    <source>
        <dbReference type="PROSITE" id="PS50943"/>
    </source>
</evidence>
<dbReference type="SUPFAM" id="SSF47413">
    <property type="entry name" value="lambda repressor-like DNA-binding domains"/>
    <property type="match status" value="1"/>
</dbReference>
<dbReference type="InterPro" id="IPR010982">
    <property type="entry name" value="Lambda_DNA-bd_dom_sf"/>
</dbReference>
<dbReference type="PROSITE" id="PS50943">
    <property type="entry name" value="HTH_CROC1"/>
    <property type="match status" value="1"/>
</dbReference>
<dbReference type="InterPro" id="IPR001387">
    <property type="entry name" value="Cro/C1-type_HTH"/>
</dbReference>
<dbReference type="EMBL" id="BAAAID010000023">
    <property type="protein sequence ID" value="GAA0932933.1"/>
    <property type="molecule type" value="Genomic_DNA"/>
</dbReference>
<proteinExistence type="predicted"/>
<protein>
    <recommendedName>
        <fullName evidence="1">HTH cro/C1-type domain-containing protein</fullName>
    </recommendedName>
</protein>
<keyword evidence="3" id="KW-1185">Reference proteome</keyword>
<evidence type="ECO:0000313" key="3">
    <source>
        <dbReference type="Proteomes" id="UP001500418"/>
    </source>
</evidence>
<evidence type="ECO:0000313" key="2">
    <source>
        <dbReference type="EMBL" id="GAA0932933.1"/>
    </source>
</evidence>
<dbReference type="Gene3D" id="1.10.260.40">
    <property type="entry name" value="lambda repressor-like DNA-binding domains"/>
    <property type="match status" value="1"/>
</dbReference>
<dbReference type="Proteomes" id="UP001500418">
    <property type="component" value="Unassembled WGS sequence"/>
</dbReference>
<dbReference type="SMART" id="SM00530">
    <property type="entry name" value="HTH_XRE"/>
    <property type="match status" value="1"/>
</dbReference>
<dbReference type="Gene3D" id="1.25.40.10">
    <property type="entry name" value="Tetratricopeptide repeat domain"/>
    <property type="match status" value="1"/>
</dbReference>
<name>A0ABN1PT67_9ACTN</name>
<dbReference type="CDD" id="cd00093">
    <property type="entry name" value="HTH_XRE"/>
    <property type="match status" value="1"/>
</dbReference>
<comment type="caution">
    <text evidence="2">The sequence shown here is derived from an EMBL/GenBank/DDBJ whole genome shotgun (WGS) entry which is preliminary data.</text>
</comment>
<sequence length="418" mass="46108">MAPCRPTVGHNWHMGSDIGANIRRLREEHEWSQARLAREVCRAAGLAGDPVGRQEVSRWENGKRTPWEWLPFIATALGVTVEVLRAHQERAEPPLPMLADFLPEDDPLSPLERCKGRRIGMGAVDDLQQRVHGLRLADDVLAGGDLIRPALRELRSAVRLYREGTHSSEVGRQLLRQIGELTQIAGWIASDAGQHKEAERIYRLGISAARQAEDHTLAGNIAGSLAYQFSNTGRESEGLRLAQAAFNDARAEAPPKARALYLDRVAWAHTKAGGAENGQQAMRALGEAGQALSEDSDGTESPTYLYWVDAGELRVMESRVYTELHRPLRAVPLLREVLSEYDATHTREMALYLSWLAIALVDANEPEEAATVAGRVLTLSADVASERTAERVRIVLGRLQEYAEVPEVAALLDEHEAA</sequence>
<organism evidence="2 3">
    <name type="scientific">Streptomyces rhizosphaericus</name>
    <dbReference type="NCBI Taxonomy" id="114699"/>
    <lineage>
        <taxon>Bacteria</taxon>
        <taxon>Bacillati</taxon>
        <taxon>Actinomycetota</taxon>
        <taxon>Actinomycetes</taxon>
        <taxon>Kitasatosporales</taxon>
        <taxon>Streptomycetaceae</taxon>
        <taxon>Streptomyces</taxon>
        <taxon>Streptomyces violaceusniger group</taxon>
    </lineage>
</organism>